<proteinExistence type="predicted"/>
<dbReference type="InterPro" id="IPR037523">
    <property type="entry name" value="VOC_core"/>
</dbReference>
<keyword evidence="2" id="KW-1185">Reference proteome</keyword>
<dbReference type="KEGG" id="aay:WYH_00040"/>
<evidence type="ECO:0000313" key="2">
    <source>
        <dbReference type="Proteomes" id="UP000034392"/>
    </source>
</evidence>
<dbReference type="PATRIC" id="fig|1267766.3.peg.41"/>
<evidence type="ECO:0000313" key="1">
    <source>
        <dbReference type="EMBL" id="AKH41107.1"/>
    </source>
</evidence>
<dbReference type="SUPFAM" id="SSF54593">
    <property type="entry name" value="Glyoxalase/Bleomycin resistance protein/Dihydroxybiphenyl dioxygenase"/>
    <property type="match status" value="1"/>
</dbReference>
<organism evidence="1 2">
    <name type="scientific">Croceibacterium atlanticum</name>
    <dbReference type="NCBI Taxonomy" id="1267766"/>
    <lineage>
        <taxon>Bacteria</taxon>
        <taxon>Pseudomonadati</taxon>
        <taxon>Pseudomonadota</taxon>
        <taxon>Alphaproteobacteria</taxon>
        <taxon>Sphingomonadales</taxon>
        <taxon>Erythrobacteraceae</taxon>
        <taxon>Croceibacterium</taxon>
    </lineage>
</organism>
<dbReference type="EMBL" id="CP011452">
    <property type="protein sequence ID" value="AKH41107.1"/>
    <property type="molecule type" value="Genomic_DNA"/>
</dbReference>
<dbReference type="Proteomes" id="UP000034392">
    <property type="component" value="Chromosome"/>
</dbReference>
<dbReference type="AlphaFoldDB" id="A0A0F7KPS5"/>
<dbReference type="InterPro" id="IPR041581">
    <property type="entry name" value="Glyoxalase_6"/>
</dbReference>
<dbReference type="InterPro" id="IPR029068">
    <property type="entry name" value="Glyas_Bleomycin-R_OHBP_Dase"/>
</dbReference>
<gene>
    <name evidence="1" type="ORF">WYH_00040</name>
</gene>
<dbReference type="PROSITE" id="PS51819">
    <property type="entry name" value="VOC"/>
    <property type="match status" value="1"/>
</dbReference>
<reference evidence="1" key="1">
    <citation type="submission" date="2015-05" db="EMBL/GenBank/DDBJ databases">
        <title>The complete genome of Altererythrobacter atlanticus strain 26DY36.</title>
        <authorList>
            <person name="Wu Y.-H."/>
            <person name="Cheng H."/>
            <person name="Wu X.-W."/>
        </authorList>
    </citation>
    <scope>NUCLEOTIDE SEQUENCE [LARGE SCALE GENOMIC DNA]</scope>
    <source>
        <strain evidence="1">26DY36</strain>
    </source>
</reference>
<sequence length="128" mass="13580">MTKPAPLVFFDIAAFDLAAQRRFYSELFGWEIGEDGRFSIPAHDPVSASLRVEQPGAAPVAEKVLYFGVEDITAVQERAVELGGAVGFPRMVVPGVVILGMLVDPAGNRVGVVEISDGEVVVPSLPEG</sequence>
<dbReference type="InterPro" id="IPR052164">
    <property type="entry name" value="Anthracycline_SecMetBiosynth"/>
</dbReference>
<dbReference type="Gene3D" id="3.10.180.10">
    <property type="entry name" value="2,3-Dihydroxybiphenyl 1,2-Dioxygenase, domain 1"/>
    <property type="match status" value="1"/>
</dbReference>
<dbReference type="RefSeq" id="WP_046902214.1">
    <property type="nucleotide sequence ID" value="NZ_CP011452.2"/>
</dbReference>
<dbReference type="STRING" id="1267766.WYH_00040"/>
<dbReference type="Pfam" id="PF18029">
    <property type="entry name" value="Glyoxalase_6"/>
    <property type="match status" value="1"/>
</dbReference>
<dbReference type="PANTHER" id="PTHR33993">
    <property type="entry name" value="GLYOXALASE-RELATED"/>
    <property type="match status" value="1"/>
</dbReference>
<name>A0A0F7KPS5_9SPHN</name>
<dbReference type="OrthoDB" id="9793039at2"/>
<protein>
    <submittedName>
        <fullName evidence="1">Glyoxalase-like domain protein</fullName>
    </submittedName>
</protein>
<accession>A0A0F7KPS5</accession>